<dbReference type="HAMAP" id="MF_00094">
    <property type="entry name" value="Rel_fac_2"/>
    <property type="match status" value="1"/>
</dbReference>
<dbReference type="GO" id="GO:0016149">
    <property type="term" value="F:translation release factor activity, codon specific"/>
    <property type="evidence" value="ECO:0007669"/>
    <property type="project" value="UniProtKB-UniRule"/>
</dbReference>
<evidence type="ECO:0000256" key="7">
    <source>
        <dbReference type="SAM" id="Coils"/>
    </source>
</evidence>
<feature type="coiled-coil region" evidence="7">
    <location>
        <begin position="285"/>
        <end position="312"/>
    </location>
</feature>
<dbReference type="InterPro" id="IPR004374">
    <property type="entry name" value="PrfB"/>
</dbReference>
<dbReference type="Gene3D" id="3.30.70.1660">
    <property type="match status" value="1"/>
</dbReference>
<comment type="function">
    <text evidence="1 6">Peptide chain release factor 2 directs the termination of translation in response to the peptide chain termination codons UGA and UAA.</text>
</comment>
<evidence type="ECO:0000256" key="1">
    <source>
        <dbReference type="ARBA" id="ARBA00002613"/>
    </source>
</evidence>
<dbReference type="Gene3D" id="1.20.58.410">
    <property type="entry name" value="Release factor"/>
    <property type="match status" value="1"/>
</dbReference>
<dbReference type="Pfam" id="PF00472">
    <property type="entry name" value="RF-1"/>
    <property type="match status" value="1"/>
</dbReference>
<evidence type="ECO:0000259" key="8">
    <source>
        <dbReference type="PROSITE" id="PS00745"/>
    </source>
</evidence>
<feature type="modified residue" description="N5-methylglutamine" evidence="6">
    <location>
        <position position="249"/>
    </location>
</feature>
<comment type="subcellular location">
    <subcellularLocation>
        <location evidence="6">Cytoplasm</location>
    </subcellularLocation>
</comment>
<dbReference type="OrthoDB" id="9806673at2"/>
<dbReference type="SMART" id="SM00937">
    <property type="entry name" value="PCRF"/>
    <property type="match status" value="1"/>
</dbReference>
<comment type="caution">
    <text evidence="9">The sequence shown here is derived from an EMBL/GenBank/DDBJ whole genome shotgun (WGS) entry which is preliminary data.</text>
</comment>
<accession>A0A559KJC6</accession>
<keyword evidence="4 6" id="KW-0488">Methylation</keyword>
<name>A0A559KJC6_9MOLU</name>
<dbReference type="Pfam" id="PF03462">
    <property type="entry name" value="PCRF"/>
    <property type="match status" value="1"/>
</dbReference>
<comment type="PTM">
    <text evidence="6">Methylated by PrmC. Methylation increases the termination efficiency of RF2.</text>
</comment>
<evidence type="ECO:0000256" key="3">
    <source>
        <dbReference type="ARBA" id="ARBA00019192"/>
    </source>
</evidence>
<evidence type="ECO:0000256" key="6">
    <source>
        <dbReference type="HAMAP-Rule" id="MF_00094"/>
    </source>
</evidence>
<proteinExistence type="inferred from homology"/>
<dbReference type="PROSITE" id="PS00745">
    <property type="entry name" value="RF_PROK_I"/>
    <property type="match status" value="1"/>
</dbReference>
<keyword evidence="6" id="KW-0963">Cytoplasm</keyword>
<keyword evidence="5 6" id="KW-0648">Protein biosynthesis</keyword>
<dbReference type="InterPro" id="IPR045853">
    <property type="entry name" value="Pep_chain_release_fac_I_sf"/>
</dbReference>
<reference evidence="9 10" key="1">
    <citation type="submission" date="2019-06" db="EMBL/GenBank/DDBJ databases">
        <title>Draft Genome Sequence of Candidatus Phytoplasma pini-Related Strain MDPP: A Resource for Comparative Genomics of Gymnosperm-infecting Phytoplasmas.</title>
        <authorList>
            <person name="Cai W."/>
            <person name="Costanzo S."/>
            <person name="Shao J."/>
            <person name="Zhao Y."/>
            <person name="Davis R."/>
        </authorList>
    </citation>
    <scope>NUCLEOTIDE SEQUENCE [LARGE SCALE GENOMIC DNA]</scope>
    <source>
        <strain evidence="9 10">MDPP</strain>
    </source>
</reference>
<dbReference type="PANTHER" id="PTHR43116:SF3">
    <property type="entry name" value="CLASS I PEPTIDE CHAIN RELEASE FACTOR"/>
    <property type="match status" value="1"/>
</dbReference>
<dbReference type="GO" id="GO:0005737">
    <property type="term" value="C:cytoplasm"/>
    <property type="evidence" value="ECO:0007669"/>
    <property type="project" value="UniProtKB-SubCell"/>
</dbReference>
<dbReference type="PANTHER" id="PTHR43116">
    <property type="entry name" value="PEPTIDE CHAIN RELEASE FACTOR 2"/>
    <property type="match status" value="1"/>
</dbReference>
<evidence type="ECO:0000256" key="4">
    <source>
        <dbReference type="ARBA" id="ARBA00022481"/>
    </source>
</evidence>
<organism evidence="9 10">
    <name type="scientific">Candidatus Phytoplasma pini</name>
    <dbReference type="NCBI Taxonomy" id="267362"/>
    <lineage>
        <taxon>Bacteria</taxon>
        <taxon>Bacillati</taxon>
        <taxon>Mycoplasmatota</taxon>
        <taxon>Mollicutes</taxon>
        <taxon>Acholeplasmatales</taxon>
        <taxon>Acholeplasmataceae</taxon>
        <taxon>Candidatus Phytoplasma</taxon>
    </lineage>
</organism>
<dbReference type="EMBL" id="VIAE01000005">
    <property type="protein sequence ID" value="TVY12235.1"/>
    <property type="molecule type" value="Genomic_DNA"/>
</dbReference>
<feature type="domain" description="Prokaryotic-type class I peptide chain release factors" evidence="8">
    <location>
        <begin position="242"/>
        <end position="258"/>
    </location>
</feature>
<keyword evidence="10" id="KW-1185">Reference proteome</keyword>
<protein>
    <recommendedName>
        <fullName evidence="3 6">Peptide chain release factor 2</fullName>
        <shortName evidence="6">RF-2</shortName>
    </recommendedName>
</protein>
<dbReference type="Gene3D" id="3.30.160.20">
    <property type="match status" value="1"/>
</dbReference>
<dbReference type="SUPFAM" id="SSF75620">
    <property type="entry name" value="Release factor"/>
    <property type="match status" value="1"/>
</dbReference>
<dbReference type="NCBIfam" id="TIGR00020">
    <property type="entry name" value="prfB"/>
    <property type="match status" value="1"/>
</dbReference>
<evidence type="ECO:0000256" key="2">
    <source>
        <dbReference type="ARBA" id="ARBA00010835"/>
    </source>
</evidence>
<dbReference type="Proteomes" id="UP000320078">
    <property type="component" value="Unassembled WGS sequence"/>
</dbReference>
<evidence type="ECO:0000313" key="9">
    <source>
        <dbReference type="EMBL" id="TVY12235.1"/>
    </source>
</evidence>
<comment type="similarity">
    <text evidence="2 6">Belongs to the prokaryotic/mitochondrial release factor family.</text>
</comment>
<evidence type="ECO:0000256" key="5">
    <source>
        <dbReference type="ARBA" id="ARBA00022917"/>
    </source>
</evidence>
<dbReference type="InterPro" id="IPR005139">
    <property type="entry name" value="PCRF"/>
</dbReference>
<dbReference type="FunFam" id="3.30.160.20:FF:000010">
    <property type="entry name" value="Peptide chain release factor 2"/>
    <property type="match status" value="1"/>
</dbReference>
<keyword evidence="7" id="KW-0175">Coiled coil</keyword>
<dbReference type="InterPro" id="IPR000352">
    <property type="entry name" value="Pep_chain_release_fac_I"/>
</dbReference>
<sequence length="364" mass="42614">MERYEINNILANLTTSLITIEKKINISEKQKEISKLIKMMEDYSFWKGNVNSINLAQELHKLQEKVKLFLDFKKKIEDLVFLFDLSEDNSPDFFLLIKDLKQVVKELKNFEIETLLNQTYDQNNAILILHSGAGGTESQDWCEILFRMYQRYSQRKNFKIQILYLNQGEEAGIKTVSLLIQGFYAYGYLKSEKGVHRLVRISPFDSNSKRHTSFVSCEVLPEINEDIKIDIKDEDIRIDVFRSSGAGGQHVNTTDSAVRITHFPTGIVVNCQNERSQIKNREQALRILKTKLLQLAIEKKKENENITKEEQKDISWGHQIRSYIFHPYQMVKDHRTNCEIFQIDLVMDGYLDNFINAFLKQQNN</sequence>
<dbReference type="RefSeq" id="WP_144658408.1">
    <property type="nucleotide sequence ID" value="NZ_VIAE01000005.1"/>
</dbReference>
<evidence type="ECO:0000313" key="10">
    <source>
        <dbReference type="Proteomes" id="UP000320078"/>
    </source>
</evidence>
<gene>
    <name evidence="6 9" type="primary">prfB</name>
    <name evidence="9" type="ORF">MDPP_00243</name>
</gene>
<dbReference type="AlphaFoldDB" id="A0A559KJC6"/>